<dbReference type="Proteomes" id="UP001432322">
    <property type="component" value="Unassembled WGS sequence"/>
</dbReference>
<feature type="non-terminal residue" evidence="2">
    <location>
        <position position="114"/>
    </location>
</feature>
<comment type="caution">
    <text evidence="2">The sequence shown here is derived from an EMBL/GenBank/DDBJ whole genome shotgun (WGS) entry which is preliminary data.</text>
</comment>
<proteinExistence type="predicted"/>
<protein>
    <submittedName>
        <fullName evidence="2">Uncharacterized protein</fullName>
    </submittedName>
</protein>
<evidence type="ECO:0000313" key="3">
    <source>
        <dbReference type="Proteomes" id="UP001432322"/>
    </source>
</evidence>
<name>A0AAV5WNR2_9BILA</name>
<dbReference type="EMBL" id="BTSY01000006">
    <property type="protein sequence ID" value="GMT32642.1"/>
    <property type="molecule type" value="Genomic_DNA"/>
</dbReference>
<feature type="compositionally biased region" description="Basic and acidic residues" evidence="1">
    <location>
        <begin position="26"/>
        <end position="40"/>
    </location>
</feature>
<accession>A0AAV5WNR2</accession>
<feature type="non-terminal residue" evidence="2">
    <location>
        <position position="1"/>
    </location>
</feature>
<dbReference type="AlphaFoldDB" id="A0AAV5WNR2"/>
<keyword evidence="3" id="KW-1185">Reference proteome</keyword>
<evidence type="ECO:0000313" key="2">
    <source>
        <dbReference type="EMBL" id="GMT32642.1"/>
    </source>
</evidence>
<evidence type="ECO:0000256" key="1">
    <source>
        <dbReference type="SAM" id="MobiDB-lite"/>
    </source>
</evidence>
<gene>
    <name evidence="2" type="ORF">PFISCL1PPCAC_23939</name>
</gene>
<feature type="region of interest" description="Disordered" evidence="1">
    <location>
        <begin position="1"/>
        <end position="40"/>
    </location>
</feature>
<sequence>SQSLQSQCGHFDAVDGRHAPAFGTPRDVDAVRSRPRREDADRRRTIWRRLILPRHLESLRLGHSRQRPRHRLLQVCKGLSLLHLQPIPFVPDEDKRQKIPHFHHAFHGGTSLHL</sequence>
<organism evidence="2 3">
    <name type="scientific">Pristionchus fissidentatus</name>
    <dbReference type="NCBI Taxonomy" id="1538716"/>
    <lineage>
        <taxon>Eukaryota</taxon>
        <taxon>Metazoa</taxon>
        <taxon>Ecdysozoa</taxon>
        <taxon>Nematoda</taxon>
        <taxon>Chromadorea</taxon>
        <taxon>Rhabditida</taxon>
        <taxon>Rhabditina</taxon>
        <taxon>Diplogasteromorpha</taxon>
        <taxon>Diplogasteroidea</taxon>
        <taxon>Neodiplogasteridae</taxon>
        <taxon>Pristionchus</taxon>
    </lineage>
</organism>
<reference evidence="2" key="1">
    <citation type="submission" date="2023-10" db="EMBL/GenBank/DDBJ databases">
        <title>Genome assembly of Pristionchus species.</title>
        <authorList>
            <person name="Yoshida K."/>
            <person name="Sommer R.J."/>
        </authorList>
    </citation>
    <scope>NUCLEOTIDE SEQUENCE</scope>
    <source>
        <strain evidence="2">RS5133</strain>
    </source>
</reference>